<organism evidence="4 5">
    <name type="scientific">Psilocybe cf. subviscida</name>
    <dbReference type="NCBI Taxonomy" id="2480587"/>
    <lineage>
        <taxon>Eukaryota</taxon>
        <taxon>Fungi</taxon>
        <taxon>Dikarya</taxon>
        <taxon>Basidiomycota</taxon>
        <taxon>Agaricomycotina</taxon>
        <taxon>Agaricomycetes</taxon>
        <taxon>Agaricomycetidae</taxon>
        <taxon>Agaricales</taxon>
        <taxon>Agaricineae</taxon>
        <taxon>Strophariaceae</taxon>
        <taxon>Psilocybe</taxon>
    </lineage>
</organism>
<dbReference type="InterPro" id="IPR036236">
    <property type="entry name" value="Znf_C2H2_sf"/>
</dbReference>
<dbReference type="InterPro" id="IPR013087">
    <property type="entry name" value="Znf_C2H2_type"/>
</dbReference>
<dbReference type="PROSITE" id="PS00028">
    <property type="entry name" value="ZINC_FINGER_C2H2_1"/>
    <property type="match status" value="1"/>
</dbReference>
<name>A0A8H5ESE1_9AGAR</name>
<feature type="domain" description="C2H2-type" evidence="3">
    <location>
        <begin position="11"/>
        <end position="39"/>
    </location>
</feature>
<sequence>MPRAQKGTGQHPCPLCDKWFTRPGDVQRHIVGMHSHERYPHVCGFSASQKSNRKAHYKAYPECAKAAELLELAQEDAPVRSSNPIYSPTLPPAVIATVTAKKPRTRTRGGARQSAAPYSTSARRGPLPSEASTSASPETEQASPDASLSYPVQLYLPQCQLPQTFYPQQEGLDALSYYQEPQPDLSFQSTASQQWQDDSFPTYSNEQHLQDSYLKEFLSLPSPVDFIPPVFDDPALQNILTATYATGNISDLPGMHATQLNAILANHLDFMASPDDHWQADWDPERLVRENPPSPSVLDSLPSIDDHMYSILAMADPQSFNSFASFVS</sequence>
<keyword evidence="5" id="KW-1185">Reference proteome</keyword>
<dbReference type="OrthoDB" id="6077919at2759"/>
<comment type="caution">
    <text evidence="4">The sequence shown here is derived from an EMBL/GenBank/DDBJ whole genome shotgun (WGS) entry which is preliminary data.</text>
</comment>
<keyword evidence="1" id="KW-0479">Metal-binding</keyword>
<dbReference type="Gene3D" id="3.30.160.60">
    <property type="entry name" value="Classic Zinc Finger"/>
    <property type="match status" value="1"/>
</dbReference>
<dbReference type="EMBL" id="JAACJJ010000057">
    <property type="protein sequence ID" value="KAF5310675.1"/>
    <property type="molecule type" value="Genomic_DNA"/>
</dbReference>
<dbReference type="GO" id="GO:0008270">
    <property type="term" value="F:zinc ion binding"/>
    <property type="evidence" value="ECO:0007669"/>
    <property type="project" value="UniProtKB-KW"/>
</dbReference>
<dbReference type="SMART" id="SM00355">
    <property type="entry name" value="ZnF_C2H2"/>
    <property type="match status" value="1"/>
</dbReference>
<evidence type="ECO:0000256" key="1">
    <source>
        <dbReference type="PROSITE-ProRule" id="PRU00042"/>
    </source>
</evidence>
<dbReference type="AlphaFoldDB" id="A0A8H5ESE1"/>
<evidence type="ECO:0000313" key="4">
    <source>
        <dbReference type="EMBL" id="KAF5310675.1"/>
    </source>
</evidence>
<dbReference type="Proteomes" id="UP000567179">
    <property type="component" value="Unassembled WGS sequence"/>
</dbReference>
<keyword evidence="1" id="KW-0862">Zinc</keyword>
<feature type="region of interest" description="Disordered" evidence="2">
    <location>
        <begin position="97"/>
        <end position="146"/>
    </location>
</feature>
<reference evidence="4 5" key="1">
    <citation type="journal article" date="2020" name="ISME J.">
        <title>Uncovering the hidden diversity of litter-decomposition mechanisms in mushroom-forming fungi.</title>
        <authorList>
            <person name="Floudas D."/>
            <person name="Bentzer J."/>
            <person name="Ahren D."/>
            <person name="Johansson T."/>
            <person name="Persson P."/>
            <person name="Tunlid A."/>
        </authorList>
    </citation>
    <scope>NUCLEOTIDE SEQUENCE [LARGE SCALE GENOMIC DNA]</scope>
    <source>
        <strain evidence="4 5">CBS 101986</strain>
    </source>
</reference>
<proteinExistence type="predicted"/>
<evidence type="ECO:0000313" key="5">
    <source>
        <dbReference type="Proteomes" id="UP000567179"/>
    </source>
</evidence>
<accession>A0A8H5ESE1</accession>
<gene>
    <name evidence="4" type="ORF">D9619_007931</name>
</gene>
<keyword evidence="1" id="KW-0863">Zinc-finger</keyword>
<feature type="compositionally biased region" description="Low complexity" evidence="2">
    <location>
        <begin position="128"/>
        <end position="143"/>
    </location>
</feature>
<protein>
    <recommendedName>
        <fullName evidence="3">C2H2-type domain-containing protein</fullName>
    </recommendedName>
</protein>
<dbReference type="SUPFAM" id="SSF57667">
    <property type="entry name" value="beta-beta-alpha zinc fingers"/>
    <property type="match status" value="1"/>
</dbReference>
<dbReference type="PROSITE" id="PS50157">
    <property type="entry name" value="ZINC_FINGER_C2H2_2"/>
    <property type="match status" value="1"/>
</dbReference>
<evidence type="ECO:0000256" key="2">
    <source>
        <dbReference type="SAM" id="MobiDB-lite"/>
    </source>
</evidence>
<evidence type="ECO:0000259" key="3">
    <source>
        <dbReference type="PROSITE" id="PS50157"/>
    </source>
</evidence>